<organism evidence="1 2">
    <name type="scientific">Microcella putealis</name>
    <dbReference type="NCBI Taxonomy" id="337005"/>
    <lineage>
        <taxon>Bacteria</taxon>
        <taxon>Bacillati</taxon>
        <taxon>Actinomycetota</taxon>
        <taxon>Actinomycetes</taxon>
        <taxon>Micrococcales</taxon>
        <taxon>Microbacteriaceae</taxon>
        <taxon>Microcella</taxon>
    </lineage>
</organism>
<dbReference type="InterPro" id="IPR036866">
    <property type="entry name" value="RibonucZ/Hydroxyglut_hydro"/>
</dbReference>
<dbReference type="PANTHER" id="PTHR43546">
    <property type="entry name" value="UPF0173 METAL-DEPENDENT HYDROLASE MJ1163-RELATED"/>
    <property type="match status" value="1"/>
</dbReference>
<dbReference type="Proteomes" id="UP000293519">
    <property type="component" value="Unassembled WGS sequence"/>
</dbReference>
<dbReference type="AlphaFoldDB" id="A0A4Q7LYQ2"/>
<keyword evidence="2" id="KW-1185">Reference proteome</keyword>
<sequence length="211" mass="22771">MKLQKHEHACFTVEHDGATLVVDPGSFTEAFSVKNLAGIVVTHEHADHVTPEHLDRLLDGRPETPLFAPQGVASAHPGYAWQVVDGGDVANAGPFALAFFGGRHAVIHRSIPVIDNVGVMINETIYYPGDSFTVPDREVDVLAVPSSAPWLKIGEVMDYLDSVRPRRSFPTHEQVNSAAGQAMANARIGLVTEQHGGQFFPLAAGDELECD</sequence>
<dbReference type="PANTHER" id="PTHR43546:SF3">
    <property type="entry name" value="UPF0173 METAL-DEPENDENT HYDROLASE MJ1163"/>
    <property type="match status" value="1"/>
</dbReference>
<dbReference type="InterPro" id="IPR050114">
    <property type="entry name" value="UPF0173_UPF0282_UlaG_hydrolase"/>
</dbReference>
<reference evidence="1 2" key="1">
    <citation type="journal article" date="2015" name="Stand. Genomic Sci.">
        <title>Genomic Encyclopedia of Bacterial and Archaeal Type Strains, Phase III: the genomes of soil and plant-associated and newly described type strains.</title>
        <authorList>
            <person name="Whitman W.B."/>
            <person name="Woyke T."/>
            <person name="Klenk H.P."/>
            <person name="Zhou Y."/>
            <person name="Lilburn T.G."/>
            <person name="Beck B.J."/>
            <person name="De Vos P."/>
            <person name="Vandamme P."/>
            <person name="Eisen J.A."/>
            <person name="Garrity G."/>
            <person name="Hugenholtz P."/>
            <person name="Kyrpides N.C."/>
        </authorList>
    </citation>
    <scope>NUCLEOTIDE SEQUENCE [LARGE SCALE GENOMIC DNA]</scope>
    <source>
        <strain evidence="1 2">CV2</strain>
    </source>
</reference>
<dbReference type="Pfam" id="PF13483">
    <property type="entry name" value="Lactamase_B_3"/>
    <property type="match status" value="1"/>
</dbReference>
<proteinExistence type="predicted"/>
<evidence type="ECO:0000313" key="2">
    <source>
        <dbReference type="Proteomes" id="UP000293519"/>
    </source>
</evidence>
<dbReference type="OrthoDB" id="3190691at2"/>
<dbReference type="EMBL" id="SGWW01000001">
    <property type="protein sequence ID" value="RZS59492.1"/>
    <property type="molecule type" value="Genomic_DNA"/>
</dbReference>
<accession>A0A4Q7LYQ2</accession>
<dbReference type="RefSeq" id="WP_130484570.1">
    <property type="nucleotide sequence ID" value="NZ_SGWW01000001.1"/>
</dbReference>
<comment type="caution">
    <text evidence="1">The sequence shown here is derived from an EMBL/GenBank/DDBJ whole genome shotgun (WGS) entry which is preliminary data.</text>
</comment>
<dbReference type="Gene3D" id="3.60.15.10">
    <property type="entry name" value="Ribonuclease Z/Hydroxyacylglutathione hydrolase-like"/>
    <property type="match status" value="1"/>
</dbReference>
<dbReference type="SUPFAM" id="SSF56281">
    <property type="entry name" value="Metallo-hydrolase/oxidoreductase"/>
    <property type="match status" value="1"/>
</dbReference>
<protein>
    <submittedName>
        <fullName evidence="1">L-ascorbate metabolism protein UlaG (Beta-lactamase superfamily)</fullName>
    </submittedName>
</protein>
<evidence type="ECO:0000313" key="1">
    <source>
        <dbReference type="EMBL" id="RZS59492.1"/>
    </source>
</evidence>
<name>A0A4Q7LYQ2_9MICO</name>
<gene>
    <name evidence="1" type="ORF">EV141_0719</name>
</gene>